<evidence type="ECO:0000313" key="2">
    <source>
        <dbReference type="Proteomes" id="UP000252915"/>
    </source>
</evidence>
<organism evidence="1 2">
    <name type="scientific">SAR86 cluster bacterium</name>
    <dbReference type="NCBI Taxonomy" id="2030880"/>
    <lineage>
        <taxon>Bacteria</taxon>
        <taxon>Pseudomonadati</taxon>
        <taxon>Pseudomonadota</taxon>
        <taxon>Gammaproteobacteria</taxon>
        <taxon>SAR86 cluster</taxon>
    </lineage>
</organism>
<evidence type="ECO:0000313" key="1">
    <source>
        <dbReference type="EMBL" id="RCL45341.1"/>
    </source>
</evidence>
<proteinExistence type="predicted"/>
<sequence length="263" mass="30234">MQYLTLLFFFLTVNSINSDQLEYLEPKVHSLDNSNPERILFVGNSYLYYNDSLHNHLRRMVEEKNPSRKENMGYKSATIGGSILAHHDLKHLLDSKNIGIDQSFELVIIQGGSGEVLDEDSRTSFEINANKMIKQVKNKGGEALLYMIHPYMPPHELYDPKMIEKIRYTYINVGNKNNVLVAPIGLAYMNAYNERPDIKLHKSFDGSHPDLLGTYLAACVLYATIYKKSSLEVDYNYFDAVSLEDQKFLQTIADKTVNEFFDR</sequence>
<dbReference type="GO" id="GO:0016788">
    <property type="term" value="F:hydrolase activity, acting on ester bonds"/>
    <property type="evidence" value="ECO:0007669"/>
    <property type="project" value="UniProtKB-ARBA"/>
</dbReference>
<dbReference type="AlphaFoldDB" id="A0A368C772"/>
<dbReference type="Gene3D" id="3.40.50.1110">
    <property type="entry name" value="SGNH hydrolase"/>
    <property type="match status" value="1"/>
</dbReference>
<gene>
    <name evidence="1" type="ORF">DBW92_01070</name>
</gene>
<keyword evidence="1" id="KW-0378">Hydrolase</keyword>
<dbReference type="EMBL" id="QOPI01000003">
    <property type="protein sequence ID" value="RCL45341.1"/>
    <property type="molecule type" value="Genomic_DNA"/>
</dbReference>
<comment type="caution">
    <text evidence="1">The sequence shown here is derived from an EMBL/GenBank/DDBJ whole genome shotgun (WGS) entry which is preliminary data.</text>
</comment>
<reference evidence="1 2" key="1">
    <citation type="journal article" date="2018" name="Microbiome">
        <title>Fine metagenomic profile of the Mediterranean stratified and mixed water columns revealed by assembly and recruitment.</title>
        <authorList>
            <person name="Haro-Moreno J.M."/>
            <person name="Lopez-Perez M."/>
            <person name="De La Torre J.R."/>
            <person name="Picazo A."/>
            <person name="Camacho A."/>
            <person name="Rodriguez-Valera F."/>
        </authorList>
    </citation>
    <scope>NUCLEOTIDE SEQUENCE [LARGE SCALE GENOMIC DNA]</scope>
    <source>
        <strain evidence="1">MED-G78</strain>
    </source>
</reference>
<name>A0A368C772_9GAMM</name>
<dbReference type="Proteomes" id="UP000252915">
    <property type="component" value="Unassembled WGS sequence"/>
</dbReference>
<protein>
    <submittedName>
        <fullName evidence="1">SGNH/GDSL hydrolase family protein</fullName>
    </submittedName>
</protein>
<dbReference type="SUPFAM" id="SSF52266">
    <property type="entry name" value="SGNH hydrolase"/>
    <property type="match status" value="1"/>
</dbReference>
<accession>A0A368C772</accession>
<dbReference type="InterPro" id="IPR036514">
    <property type="entry name" value="SGNH_hydro_sf"/>
</dbReference>